<dbReference type="Gene3D" id="3.10.180.10">
    <property type="entry name" value="2,3-Dihydroxybiphenyl 1,2-Dioxygenase, domain 1"/>
    <property type="match status" value="1"/>
</dbReference>
<evidence type="ECO:0000259" key="1">
    <source>
        <dbReference type="PROSITE" id="PS51819"/>
    </source>
</evidence>
<organism evidence="2 3">
    <name type="scientific">Sphingorhabdus lutea</name>
    <dbReference type="NCBI Taxonomy" id="1913578"/>
    <lineage>
        <taxon>Bacteria</taxon>
        <taxon>Pseudomonadati</taxon>
        <taxon>Pseudomonadota</taxon>
        <taxon>Alphaproteobacteria</taxon>
        <taxon>Sphingomonadales</taxon>
        <taxon>Sphingomonadaceae</taxon>
        <taxon>Sphingorhabdus</taxon>
    </lineage>
</organism>
<dbReference type="EMBL" id="CP018154">
    <property type="protein sequence ID" value="APG61782.1"/>
    <property type="molecule type" value="Genomic_DNA"/>
</dbReference>
<dbReference type="STRING" id="1913578.LPB140_01870"/>
<dbReference type="OrthoDB" id="9807407at2"/>
<dbReference type="CDD" id="cd07262">
    <property type="entry name" value="VOC_like"/>
    <property type="match status" value="1"/>
</dbReference>
<dbReference type="AlphaFoldDB" id="A0A1L3J9G1"/>
<keyword evidence="3" id="KW-1185">Reference proteome</keyword>
<feature type="domain" description="VOC" evidence="1">
    <location>
        <begin position="1"/>
        <end position="127"/>
    </location>
</feature>
<reference evidence="2 3" key="1">
    <citation type="submission" date="2016-11" db="EMBL/GenBank/DDBJ databases">
        <title>Sphingorhabdus sp. LPB0140, isolated from marine environment.</title>
        <authorList>
            <person name="Kim E."/>
            <person name="Yi H."/>
        </authorList>
    </citation>
    <scope>NUCLEOTIDE SEQUENCE [LARGE SCALE GENOMIC DNA]</scope>
    <source>
        <strain evidence="2 3">LPB0140</strain>
    </source>
</reference>
<gene>
    <name evidence="2" type="ORF">LPB140_01870</name>
</gene>
<dbReference type="KEGG" id="sphl:LPB140_01870"/>
<evidence type="ECO:0000313" key="2">
    <source>
        <dbReference type="EMBL" id="APG61782.1"/>
    </source>
</evidence>
<accession>A0A1L3J9G1</accession>
<protein>
    <submittedName>
        <fullName evidence="2">Glyoxalase</fullName>
    </submittedName>
</protein>
<dbReference type="PANTHER" id="PTHR35006">
    <property type="entry name" value="GLYOXALASE FAMILY PROTEIN (AFU_ORTHOLOGUE AFUA_5G14830)"/>
    <property type="match status" value="1"/>
</dbReference>
<dbReference type="SUPFAM" id="SSF54593">
    <property type="entry name" value="Glyoxalase/Bleomycin resistance protein/Dihydroxybiphenyl dioxygenase"/>
    <property type="match status" value="1"/>
</dbReference>
<sequence>MIGYITLGTNDIERARAFYSDVLGELGAKELMRFELNGFTMYGPDFEQPSLAVTLPFNGAPHQVGNGQMAGLIMQNRAMVDKMHAKVLSLGGADEGAPGIRGEEGDMAFYGAYCRDLDGNKLCFFAIGPAS</sequence>
<dbReference type="InterPro" id="IPR029068">
    <property type="entry name" value="Glyas_Bleomycin-R_OHBP_Dase"/>
</dbReference>
<dbReference type="PROSITE" id="PS51819">
    <property type="entry name" value="VOC"/>
    <property type="match status" value="1"/>
</dbReference>
<dbReference type="InterPro" id="IPR037523">
    <property type="entry name" value="VOC_core"/>
</dbReference>
<evidence type="ECO:0000313" key="3">
    <source>
        <dbReference type="Proteomes" id="UP000242561"/>
    </source>
</evidence>
<name>A0A1L3J9G1_9SPHN</name>
<dbReference type="RefSeq" id="WP_072558429.1">
    <property type="nucleotide sequence ID" value="NZ_CP018154.1"/>
</dbReference>
<dbReference type="InterPro" id="IPR004360">
    <property type="entry name" value="Glyas_Fos-R_dOase_dom"/>
</dbReference>
<proteinExistence type="predicted"/>
<dbReference type="Proteomes" id="UP000242561">
    <property type="component" value="Chromosome"/>
</dbReference>
<dbReference type="Pfam" id="PF00903">
    <property type="entry name" value="Glyoxalase"/>
    <property type="match status" value="1"/>
</dbReference>
<dbReference type="PANTHER" id="PTHR35006:SF1">
    <property type="entry name" value="BLL2941 PROTEIN"/>
    <property type="match status" value="1"/>
</dbReference>